<organism evidence="1 2">
    <name type="scientific">Paenibacillus agaridevorans</name>
    <dbReference type="NCBI Taxonomy" id="171404"/>
    <lineage>
        <taxon>Bacteria</taxon>
        <taxon>Bacillati</taxon>
        <taxon>Bacillota</taxon>
        <taxon>Bacilli</taxon>
        <taxon>Bacillales</taxon>
        <taxon>Paenibacillaceae</taxon>
        <taxon>Paenibacillus</taxon>
    </lineage>
</organism>
<accession>A0A2R5EM30</accession>
<dbReference type="Proteomes" id="UP000245202">
    <property type="component" value="Unassembled WGS sequence"/>
</dbReference>
<protein>
    <submittedName>
        <fullName evidence="1">Uncharacterized protein</fullName>
    </submittedName>
</protein>
<reference evidence="1 2" key="1">
    <citation type="submission" date="2017-08" db="EMBL/GenBank/DDBJ databases">
        <title>Substantial Increase in Enzyme Production by Combined Drug-Resistance Mutations in Paenibacillus agaridevorans.</title>
        <authorList>
            <person name="Tanaka Y."/>
            <person name="Funane K."/>
            <person name="Hosaka T."/>
            <person name="Shiwa Y."/>
            <person name="Fujita N."/>
            <person name="Miyazaki T."/>
            <person name="Yoshikawa H."/>
            <person name="Murakami K."/>
            <person name="Kasahara K."/>
            <person name="Inaoka T."/>
            <person name="Hiraga Y."/>
            <person name="Ochi K."/>
        </authorList>
    </citation>
    <scope>NUCLEOTIDE SEQUENCE [LARGE SCALE GENOMIC DNA]</scope>
    <source>
        <strain evidence="1 2">T-3040</strain>
    </source>
</reference>
<keyword evidence="2" id="KW-1185">Reference proteome</keyword>
<dbReference type="AlphaFoldDB" id="A0A2R5EM30"/>
<name>A0A2R5EM30_9BACL</name>
<dbReference type="EMBL" id="BDQX01000098">
    <property type="protein sequence ID" value="GBG07617.1"/>
    <property type="molecule type" value="Genomic_DNA"/>
</dbReference>
<comment type="caution">
    <text evidence="1">The sequence shown here is derived from an EMBL/GenBank/DDBJ whole genome shotgun (WGS) entry which is preliminary data.</text>
</comment>
<evidence type="ECO:0000313" key="2">
    <source>
        <dbReference type="Proteomes" id="UP000245202"/>
    </source>
</evidence>
<sequence>MIIIIIGLASIDGSLRKKTKNDERIINRLDLIINELKNRKDDFEPKDS</sequence>
<proteinExistence type="predicted"/>
<evidence type="ECO:0000313" key="1">
    <source>
        <dbReference type="EMBL" id="GBG07617.1"/>
    </source>
</evidence>
<gene>
    <name evidence="1" type="ORF">PAT3040_02173</name>
</gene>